<keyword evidence="2" id="KW-0328">Glycosyltransferase</keyword>
<keyword evidence="3" id="KW-0808">Transferase</keyword>
<dbReference type="SUPFAM" id="SSF53756">
    <property type="entry name" value="UDP-Glycosyltransferase/glycogen phosphorylase"/>
    <property type="match status" value="1"/>
</dbReference>
<keyword evidence="6" id="KW-1185">Reference proteome</keyword>
<dbReference type="InterPro" id="IPR001296">
    <property type="entry name" value="Glyco_trans_1"/>
</dbReference>
<name>A0A967F263_9PROT</name>
<dbReference type="PANTHER" id="PTHR12526">
    <property type="entry name" value="GLYCOSYLTRANSFERASE"/>
    <property type="match status" value="1"/>
</dbReference>
<evidence type="ECO:0000256" key="2">
    <source>
        <dbReference type="ARBA" id="ARBA00022676"/>
    </source>
</evidence>
<evidence type="ECO:0000313" key="5">
    <source>
        <dbReference type="EMBL" id="NIA71663.1"/>
    </source>
</evidence>
<dbReference type="Gene3D" id="3.40.50.2000">
    <property type="entry name" value="Glycogen Phosphorylase B"/>
    <property type="match status" value="2"/>
</dbReference>
<feature type="domain" description="Glycosyl transferase family 1" evidence="4">
    <location>
        <begin position="244"/>
        <end position="405"/>
    </location>
</feature>
<dbReference type="PANTHER" id="PTHR12526:SF640">
    <property type="entry name" value="COLANIC ACID BIOSYNTHESIS GLYCOSYLTRANSFERASE WCAL-RELATED"/>
    <property type="match status" value="1"/>
</dbReference>
<proteinExistence type="inferred from homology"/>
<dbReference type="AlphaFoldDB" id="A0A967F263"/>
<evidence type="ECO:0000259" key="4">
    <source>
        <dbReference type="Pfam" id="PF00534"/>
    </source>
</evidence>
<comment type="similarity">
    <text evidence="1">Belongs to the glycosyltransferase group 1 family. Glycosyltransferase 4 subfamily.</text>
</comment>
<evidence type="ECO:0000313" key="6">
    <source>
        <dbReference type="Proteomes" id="UP000761264"/>
    </source>
</evidence>
<comment type="caution">
    <text evidence="5">The sequence shown here is derived from an EMBL/GenBank/DDBJ whole genome shotgun (WGS) entry which is preliminary data.</text>
</comment>
<gene>
    <name evidence="5" type="ORF">HBA54_24015</name>
</gene>
<protein>
    <submittedName>
        <fullName evidence="5">Glycosyltransferase family 4 protein</fullName>
    </submittedName>
</protein>
<organism evidence="5 6">
    <name type="scientific">Pelagibius litoralis</name>
    <dbReference type="NCBI Taxonomy" id="374515"/>
    <lineage>
        <taxon>Bacteria</taxon>
        <taxon>Pseudomonadati</taxon>
        <taxon>Pseudomonadota</taxon>
        <taxon>Alphaproteobacteria</taxon>
        <taxon>Rhodospirillales</taxon>
        <taxon>Rhodovibrionaceae</taxon>
        <taxon>Pelagibius</taxon>
    </lineage>
</organism>
<evidence type="ECO:0000256" key="3">
    <source>
        <dbReference type="ARBA" id="ARBA00022679"/>
    </source>
</evidence>
<evidence type="ECO:0000256" key="1">
    <source>
        <dbReference type="ARBA" id="ARBA00009481"/>
    </source>
</evidence>
<dbReference type="RefSeq" id="WP_167229572.1">
    <property type="nucleotide sequence ID" value="NZ_JAAQPH010000025.1"/>
</dbReference>
<accession>A0A967F263</accession>
<sequence length="437" mass="48371">MQAVPHTSTQASVDSAAPGPSLAVVLKGYPRLSETFIAQELLALQRRGFRLRLISLRHPTDAKRHPVHDEITAPVTYLPEYLYQEPWRVLRAWRRARHLPGYRRARQVFLKDLWRDRTPNRIRRFGQACALAAELPDDVERLYAHFLHTPASVARYAAVMRGLPWCGSAHAKDIWTLPDWEKREKLAEADWLVTCTAYGAEHLRALAPEPQRVGLVYHGLDLSRFAAASDSGETPENRDGSAETAPVRLLSVGRLVEKKGYDDLLAALAALPAGRHWHLTHIGGGPLAQPLRQQAEKLGLAGRISWLGPQAQREILAHYRKADIFVLASRIARTGDRDGLPNVLMEAQSQGLTCLATAAAAIPELIEDGITGCLVPPGDPETLARALSLLMASPDLRAQLGRAGEVRVRRDFDMNRGIDALDRLLRSGQASKLAELL</sequence>
<dbReference type="EMBL" id="JAAQPH010000025">
    <property type="protein sequence ID" value="NIA71663.1"/>
    <property type="molecule type" value="Genomic_DNA"/>
</dbReference>
<reference evidence="5" key="1">
    <citation type="submission" date="2020-03" db="EMBL/GenBank/DDBJ databases">
        <title>Genome of Pelagibius litoralis DSM 21314T.</title>
        <authorList>
            <person name="Wang G."/>
        </authorList>
    </citation>
    <scope>NUCLEOTIDE SEQUENCE</scope>
    <source>
        <strain evidence="5">DSM 21314</strain>
    </source>
</reference>
<dbReference type="Proteomes" id="UP000761264">
    <property type="component" value="Unassembled WGS sequence"/>
</dbReference>
<dbReference type="Pfam" id="PF00534">
    <property type="entry name" value="Glycos_transf_1"/>
    <property type="match status" value="1"/>
</dbReference>
<dbReference type="GO" id="GO:0016757">
    <property type="term" value="F:glycosyltransferase activity"/>
    <property type="evidence" value="ECO:0007669"/>
    <property type="project" value="UniProtKB-KW"/>
</dbReference>